<dbReference type="GO" id="GO:0016791">
    <property type="term" value="F:phosphatase activity"/>
    <property type="evidence" value="ECO:0007669"/>
    <property type="project" value="TreeGrafter"/>
</dbReference>
<dbReference type="GO" id="GO:0008803">
    <property type="term" value="F:bis(5'-nucleosyl)-tetraphosphatase (symmetrical) activity"/>
    <property type="evidence" value="ECO:0007669"/>
    <property type="project" value="TreeGrafter"/>
</dbReference>
<evidence type="ECO:0000313" key="2">
    <source>
        <dbReference type="EMBL" id="QPQ54415.1"/>
    </source>
</evidence>
<dbReference type="PRINTS" id="PR00114">
    <property type="entry name" value="STPHPHTASE"/>
</dbReference>
<dbReference type="InterPro" id="IPR029052">
    <property type="entry name" value="Metallo-depent_PP-like"/>
</dbReference>
<organism evidence="2 3">
    <name type="scientific">Allosphingosinicella flava</name>
    <dbReference type="NCBI Taxonomy" id="2771430"/>
    <lineage>
        <taxon>Bacteria</taxon>
        <taxon>Pseudomonadati</taxon>
        <taxon>Pseudomonadota</taxon>
        <taxon>Alphaproteobacteria</taxon>
        <taxon>Sphingomonadales</taxon>
        <taxon>Sphingomonadaceae</taxon>
        <taxon>Allosphingosinicella</taxon>
    </lineage>
</organism>
<dbReference type="InterPro" id="IPR004843">
    <property type="entry name" value="Calcineurin-like_PHP"/>
</dbReference>
<proteinExistence type="predicted"/>
<reference evidence="2 3" key="1">
    <citation type="submission" date="2020-11" db="EMBL/GenBank/DDBJ databases">
        <title>Genome seq and assembly of Sphingosinicella sp.</title>
        <authorList>
            <person name="Chhetri G."/>
        </authorList>
    </citation>
    <scope>NUCLEOTIDE SEQUENCE [LARGE SCALE GENOMIC DNA]</scope>
    <source>
        <strain evidence="2 3">UDD2</strain>
    </source>
</reference>
<feature type="domain" description="Calcineurin-like phosphoesterase" evidence="1">
    <location>
        <begin position="24"/>
        <end position="216"/>
    </location>
</feature>
<dbReference type="EMBL" id="CP065592">
    <property type="protein sequence ID" value="QPQ54415.1"/>
    <property type="molecule type" value="Genomic_DNA"/>
</dbReference>
<keyword evidence="3" id="KW-1185">Reference proteome</keyword>
<dbReference type="InterPro" id="IPR050126">
    <property type="entry name" value="Ap4A_hydrolase"/>
</dbReference>
<protein>
    <submittedName>
        <fullName evidence="2">Serine/threonine protein phosphatase</fullName>
    </submittedName>
</protein>
<dbReference type="GO" id="GO:0005737">
    <property type="term" value="C:cytoplasm"/>
    <property type="evidence" value="ECO:0007669"/>
    <property type="project" value="TreeGrafter"/>
</dbReference>
<dbReference type="PANTHER" id="PTHR42850:SF4">
    <property type="entry name" value="ZINC-DEPENDENT ENDOPOLYPHOSPHATASE"/>
    <property type="match status" value="1"/>
</dbReference>
<dbReference type="RefSeq" id="WP_200970942.1">
    <property type="nucleotide sequence ID" value="NZ_CP065592.1"/>
</dbReference>
<accession>A0A7T2LLD9</accession>
<evidence type="ECO:0000313" key="3">
    <source>
        <dbReference type="Proteomes" id="UP000594873"/>
    </source>
</evidence>
<dbReference type="Gene3D" id="3.60.21.10">
    <property type="match status" value="1"/>
</dbReference>
<dbReference type="Pfam" id="PF00149">
    <property type="entry name" value="Metallophos"/>
    <property type="match status" value="1"/>
</dbReference>
<dbReference type="PANTHER" id="PTHR42850">
    <property type="entry name" value="METALLOPHOSPHOESTERASE"/>
    <property type="match status" value="1"/>
</dbReference>
<name>A0A7T2LLD9_9SPHN</name>
<dbReference type="AlphaFoldDB" id="A0A7T2LLD9"/>
<gene>
    <name evidence="2" type="ORF">IC614_08650</name>
</gene>
<dbReference type="GO" id="GO:0110154">
    <property type="term" value="P:RNA decapping"/>
    <property type="evidence" value="ECO:0007669"/>
    <property type="project" value="TreeGrafter"/>
</dbReference>
<dbReference type="SUPFAM" id="SSF56300">
    <property type="entry name" value="Metallo-dependent phosphatases"/>
    <property type="match status" value="1"/>
</dbReference>
<dbReference type="Proteomes" id="UP000594873">
    <property type="component" value="Chromosome"/>
</dbReference>
<dbReference type="InterPro" id="IPR006186">
    <property type="entry name" value="Ser/Thr-sp_prot-phosphatase"/>
</dbReference>
<evidence type="ECO:0000259" key="1">
    <source>
        <dbReference type="Pfam" id="PF00149"/>
    </source>
</evidence>
<sequence length="252" mass="28809">MILKRILNGRNRRNGEYAVADGSRIYAIGDIHGRSDLLVHLLCLVEEDGRARGSKETRLIFLGDLVNRGSSTREVVNRLIEVGERHENTIFLKGNHEEVLVSAYHGDRQSARLFHRIGGRETLISYGVSPDEYDQCGLDDLIRLMIEYVPEEHVRFLDSFRNWYASGDYLFVHAGIRPGIPIELQKESDFRWIRTEFLESKLRHGYMIVHGHSISHNVDEQPNRIGIDTGAYASGKLTAMGLEGTKRWYLST</sequence>
<dbReference type="KEGG" id="sflv:IC614_08650"/>